<name>A0A520KST3_METT2</name>
<organism evidence="2 3">
    <name type="scientific">Methanoliparum thermophilum</name>
    <dbReference type="NCBI Taxonomy" id="2491083"/>
    <lineage>
        <taxon>Archaea</taxon>
        <taxon>Methanobacteriati</taxon>
        <taxon>Methanobacteriota</taxon>
        <taxon>Candidatus Methanoliparia</taxon>
        <taxon>Candidatus Methanoliparales</taxon>
        <taxon>Candidatus Methanoliparaceae</taxon>
        <taxon>Candidatus Methanoliparum</taxon>
    </lineage>
</organism>
<feature type="domain" description="HTH cro/C1-type" evidence="1">
    <location>
        <begin position="72"/>
        <end position="130"/>
    </location>
</feature>
<evidence type="ECO:0000259" key="1">
    <source>
        <dbReference type="PROSITE" id="PS50943"/>
    </source>
</evidence>
<dbReference type="Proteomes" id="UP000317158">
    <property type="component" value="Unassembled WGS sequence"/>
</dbReference>
<dbReference type="EMBL" id="RXIF01000004">
    <property type="protein sequence ID" value="RZN64971.1"/>
    <property type="molecule type" value="Genomic_DNA"/>
</dbReference>
<dbReference type="NCBIfam" id="TIGR00270">
    <property type="entry name" value="multiprotein bridging factor aMBF1"/>
    <property type="match status" value="1"/>
</dbReference>
<gene>
    <name evidence="2" type="ORF">EF806_02705</name>
</gene>
<dbReference type="SUPFAM" id="SSF47413">
    <property type="entry name" value="lambda repressor-like DNA-binding domains"/>
    <property type="match status" value="1"/>
</dbReference>
<proteinExistence type="predicted"/>
<dbReference type="InterPro" id="IPR010982">
    <property type="entry name" value="Lambda_DNA-bd_dom_sf"/>
</dbReference>
<dbReference type="InterPro" id="IPR001387">
    <property type="entry name" value="Cro/C1-type_HTH"/>
</dbReference>
<dbReference type="Gene3D" id="1.10.260.40">
    <property type="entry name" value="lambda repressor-like DNA-binding domains"/>
    <property type="match status" value="1"/>
</dbReference>
<evidence type="ECO:0000313" key="3">
    <source>
        <dbReference type="Proteomes" id="UP000317158"/>
    </source>
</evidence>
<dbReference type="PROSITE" id="PS50943">
    <property type="entry name" value="HTH_CROC1"/>
    <property type="match status" value="1"/>
</dbReference>
<dbReference type="SMART" id="SM00530">
    <property type="entry name" value="HTH_XRE"/>
    <property type="match status" value="1"/>
</dbReference>
<sequence length="153" mass="17997">MECEICGENIKGEATTIEINGTIMNVCPKCSKFGKKVFIKKDRENRRPLVQKTTKNVIDLKEELVSGYYEIIRREREKRCWDQKDLAKKINEKESIIKKIEKGDISLDDKIREKLERLFKIKLTEPIKDVHTHKIDNVKRDLTLGDVVNIKRK</sequence>
<reference evidence="2 3" key="1">
    <citation type="journal article" date="2019" name="Nat. Microbiol.">
        <title>Wide diversity of methane and short-chain alkane metabolisms in uncultured archaea.</title>
        <authorList>
            <person name="Borrel G."/>
            <person name="Adam P.S."/>
            <person name="McKay L.J."/>
            <person name="Chen L.X."/>
            <person name="Sierra-Garcia I.N."/>
            <person name="Sieber C.M."/>
            <person name="Letourneur Q."/>
            <person name="Ghozlane A."/>
            <person name="Andersen G.L."/>
            <person name="Li W.J."/>
            <person name="Hallam S.J."/>
            <person name="Muyzer G."/>
            <person name="de Oliveira V.M."/>
            <person name="Inskeep W.P."/>
            <person name="Banfield J.F."/>
            <person name="Gribaldo S."/>
        </authorList>
    </citation>
    <scope>NUCLEOTIDE SEQUENCE [LARGE SCALE GENOMIC DNA]</scope>
    <source>
        <strain evidence="2">NM1a</strain>
    </source>
</reference>
<evidence type="ECO:0000313" key="2">
    <source>
        <dbReference type="EMBL" id="RZN64971.1"/>
    </source>
</evidence>
<dbReference type="CDD" id="cd00093">
    <property type="entry name" value="HTH_XRE"/>
    <property type="match status" value="1"/>
</dbReference>
<dbReference type="Pfam" id="PF01381">
    <property type="entry name" value="HTH_3"/>
    <property type="match status" value="1"/>
</dbReference>
<dbReference type="GO" id="GO:0003677">
    <property type="term" value="F:DNA binding"/>
    <property type="evidence" value="ECO:0007669"/>
    <property type="project" value="InterPro"/>
</dbReference>
<accession>A0A520KST3</accession>
<dbReference type="InterPro" id="IPR004451">
    <property type="entry name" value="MJ0586"/>
</dbReference>
<dbReference type="AlphaFoldDB" id="A0A520KST3"/>
<protein>
    <submittedName>
        <fullName evidence="2">TIGR00270 family protein</fullName>
    </submittedName>
</protein>
<comment type="caution">
    <text evidence="2">The sequence shown here is derived from an EMBL/GenBank/DDBJ whole genome shotgun (WGS) entry which is preliminary data.</text>
</comment>